<dbReference type="Proteomes" id="UP000515971">
    <property type="component" value="Chromosome"/>
</dbReference>
<reference evidence="5 6" key="1">
    <citation type="submission" date="2020-08" db="EMBL/GenBank/DDBJ databases">
        <title>Genome sequence of Sphingomonas lutea KCTC 23642T.</title>
        <authorList>
            <person name="Hyun D.-W."/>
            <person name="Bae J.-W."/>
        </authorList>
    </citation>
    <scope>NUCLEOTIDE SEQUENCE [LARGE SCALE GENOMIC DNA]</scope>
    <source>
        <strain evidence="5 6">KCTC 23642</strain>
    </source>
</reference>
<keyword evidence="3" id="KW-0472">Membrane</keyword>
<proteinExistence type="predicted"/>
<evidence type="ECO:0000313" key="5">
    <source>
        <dbReference type="EMBL" id="QNN66649.1"/>
    </source>
</evidence>
<keyword evidence="6" id="KW-1185">Reference proteome</keyword>
<keyword evidence="3" id="KW-1133">Transmembrane helix</keyword>
<dbReference type="EMBL" id="CP060718">
    <property type="protein sequence ID" value="QNN66649.1"/>
    <property type="molecule type" value="Genomic_DNA"/>
</dbReference>
<feature type="coiled-coil region" evidence="1">
    <location>
        <begin position="403"/>
        <end position="444"/>
    </location>
</feature>
<dbReference type="PANTHER" id="PTHR34978">
    <property type="entry name" value="POSSIBLE SENSOR-TRANSDUCER PROTEIN BLAR"/>
    <property type="match status" value="1"/>
</dbReference>
<evidence type="ECO:0000256" key="1">
    <source>
        <dbReference type="SAM" id="Coils"/>
    </source>
</evidence>
<sequence>MISILLSIALKSVIVAGGTLGLLALLKNRSAAERSWVAHVGLVALLLLAFAPLVLPNLAVETPAWMSPSAPVANAPQATTPAPAVPDAAPTSAASPMPADPVDSGWTISTAAAAGAIYALPAAILLIITFLALARLIALRARADVLVDGHWLSALARAQRRMGFKHGTALLTSDDLSSPISWGLMRPVILLNSRAVEAAGEAEAIIAHELAHVARLDWAKLLLARVATALFWFNPLVWMLAREAHQLREEAADDAVLGADIQDTDYAQLLVGVARHECSGLLLGAHGVAPSKSSLARRVARVLDGRSARGPGARSFTLGVLSGAMLVAAPLAALTLVPGGRSAVPAAPALAVAANGEPTAPYYPAADLPTDLPSIIADGVSTSVTTALAVAAVAHPHEADDPADALADARERREDALDAAQEARSAALEAAAEAREQAAHARAQAADGRRAARAARGQEALIEQAIELRALGVTSEYVNAMRAAAPQLRGLDASAFTGLKAVGVTPDYAREMAAALPRVTPGDLTQLRAVGVTGSYVRAMNEAGIRAGVDEYVEMRAVGVSPSYVKKLREAGYVFRGDVDKLVELYVLGVSPSQLRGLRNVPPRPPAPPTPLPNSRRPADPDDG</sequence>
<gene>
    <name evidence="5" type="ORF">H9L13_08050</name>
</gene>
<feature type="compositionally biased region" description="Pro residues" evidence="2">
    <location>
        <begin position="602"/>
        <end position="612"/>
    </location>
</feature>
<feature type="region of interest" description="Disordered" evidence="2">
    <location>
        <begin position="76"/>
        <end position="98"/>
    </location>
</feature>
<feature type="transmembrane region" description="Helical" evidence="3">
    <location>
        <begin position="6"/>
        <end position="26"/>
    </location>
</feature>
<dbReference type="Pfam" id="PF05569">
    <property type="entry name" value="Peptidase_M56"/>
    <property type="match status" value="1"/>
</dbReference>
<dbReference type="AlphaFoldDB" id="A0A7G9SFM4"/>
<dbReference type="KEGG" id="slut:H9L13_08050"/>
<feature type="transmembrane region" description="Helical" evidence="3">
    <location>
        <begin position="316"/>
        <end position="337"/>
    </location>
</feature>
<feature type="transmembrane region" description="Helical" evidence="3">
    <location>
        <begin position="106"/>
        <end position="133"/>
    </location>
</feature>
<dbReference type="RefSeq" id="WP_187537241.1">
    <property type="nucleotide sequence ID" value="NZ_BAABJT010000001.1"/>
</dbReference>
<feature type="region of interest" description="Disordered" evidence="2">
    <location>
        <begin position="596"/>
        <end position="624"/>
    </location>
</feature>
<evidence type="ECO:0000256" key="3">
    <source>
        <dbReference type="SAM" id="Phobius"/>
    </source>
</evidence>
<accession>A0A7G9SFM4</accession>
<feature type="transmembrane region" description="Helical" evidence="3">
    <location>
        <begin position="38"/>
        <end position="59"/>
    </location>
</feature>
<evidence type="ECO:0000256" key="2">
    <source>
        <dbReference type="SAM" id="MobiDB-lite"/>
    </source>
</evidence>
<dbReference type="InterPro" id="IPR052173">
    <property type="entry name" value="Beta-lactam_resp_regulator"/>
</dbReference>
<dbReference type="CDD" id="cd07341">
    <property type="entry name" value="M56_BlaR1_MecR1_like"/>
    <property type="match status" value="1"/>
</dbReference>
<protein>
    <submittedName>
        <fullName evidence="5">M56 family metallopeptidase</fullName>
    </submittedName>
</protein>
<dbReference type="PANTHER" id="PTHR34978:SF3">
    <property type="entry name" value="SLR0241 PROTEIN"/>
    <property type="match status" value="1"/>
</dbReference>
<dbReference type="InterPro" id="IPR008756">
    <property type="entry name" value="Peptidase_M56"/>
</dbReference>
<organism evidence="5 6">
    <name type="scientific">Sphingomonas lutea</name>
    <dbReference type="NCBI Taxonomy" id="1045317"/>
    <lineage>
        <taxon>Bacteria</taxon>
        <taxon>Pseudomonadati</taxon>
        <taxon>Pseudomonadota</taxon>
        <taxon>Alphaproteobacteria</taxon>
        <taxon>Sphingomonadales</taxon>
        <taxon>Sphingomonadaceae</taxon>
        <taxon>Sphingomonas</taxon>
    </lineage>
</organism>
<name>A0A7G9SFM4_9SPHN</name>
<evidence type="ECO:0000259" key="4">
    <source>
        <dbReference type="Pfam" id="PF05569"/>
    </source>
</evidence>
<feature type="domain" description="Peptidase M56" evidence="4">
    <location>
        <begin position="4"/>
        <end position="300"/>
    </location>
</feature>
<keyword evidence="3" id="KW-0812">Transmembrane</keyword>
<evidence type="ECO:0000313" key="6">
    <source>
        <dbReference type="Proteomes" id="UP000515971"/>
    </source>
</evidence>
<keyword evidence="1" id="KW-0175">Coiled coil</keyword>